<dbReference type="PANTHER" id="PTHR43201:SF5">
    <property type="entry name" value="MEDIUM-CHAIN ACYL-COA LIGASE ACSF2, MITOCHONDRIAL"/>
    <property type="match status" value="1"/>
</dbReference>
<protein>
    <submittedName>
        <fullName evidence="4">AMP-binding protein</fullName>
    </submittedName>
</protein>
<dbReference type="EMBL" id="DXEN01000072">
    <property type="protein sequence ID" value="HIX86795.1"/>
    <property type="molecule type" value="Genomic_DNA"/>
</dbReference>
<comment type="caution">
    <text evidence="4">The sequence shown here is derived from an EMBL/GenBank/DDBJ whole genome shotgun (WGS) entry which is preliminary data.</text>
</comment>
<feature type="domain" description="AMP-dependent synthetase/ligase" evidence="3">
    <location>
        <begin position="56"/>
        <end position="205"/>
    </location>
</feature>
<keyword evidence="2" id="KW-0436">Ligase</keyword>
<dbReference type="Gene3D" id="3.30.300.30">
    <property type="match status" value="1"/>
</dbReference>
<dbReference type="AlphaFoldDB" id="A0A9D1XSZ7"/>
<proteinExistence type="inferred from homology"/>
<dbReference type="InterPro" id="IPR042099">
    <property type="entry name" value="ANL_N_sf"/>
</dbReference>
<dbReference type="Pfam" id="PF00501">
    <property type="entry name" value="AMP-binding"/>
    <property type="match status" value="1"/>
</dbReference>
<dbReference type="GO" id="GO:0031956">
    <property type="term" value="F:medium-chain fatty acid-CoA ligase activity"/>
    <property type="evidence" value="ECO:0007669"/>
    <property type="project" value="TreeGrafter"/>
</dbReference>
<accession>A0A9D1XSZ7</accession>
<reference evidence="4" key="1">
    <citation type="journal article" date="2021" name="PeerJ">
        <title>Extensive microbial diversity within the chicken gut microbiome revealed by metagenomics and culture.</title>
        <authorList>
            <person name="Gilroy R."/>
            <person name="Ravi A."/>
            <person name="Getino M."/>
            <person name="Pursley I."/>
            <person name="Horton D.L."/>
            <person name="Alikhan N.F."/>
            <person name="Baker D."/>
            <person name="Gharbi K."/>
            <person name="Hall N."/>
            <person name="Watson M."/>
            <person name="Adriaenssens E.M."/>
            <person name="Foster-Nyarko E."/>
            <person name="Jarju S."/>
            <person name="Secka A."/>
            <person name="Antonio M."/>
            <person name="Oren A."/>
            <person name="Chaudhuri R.R."/>
            <person name="La Ragione R."/>
            <person name="Hildebrand F."/>
            <person name="Pallen M.J."/>
        </authorList>
    </citation>
    <scope>NUCLEOTIDE SEQUENCE</scope>
    <source>
        <strain evidence="4">ChiHecec2B26-12326</strain>
    </source>
</reference>
<dbReference type="Proteomes" id="UP000823847">
    <property type="component" value="Unassembled WGS sequence"/>
</dbReference>
<dbReference type="InterPro" id="IPR045851">
    <property type="entry name" value="AMP-bd_C_sf"/>
</dbReference>
<sequence>MDRSRQRLTLEGVDYAAHDLPRLRAMAEERTDDFLRDLCLFLEDWFSDAPTLQVQTSGSTGTPKQLSVRKEQMMNSARITCEFLRLRPGDTALLCMPLRYIAGKMVVVRALVAGLNLILRTPSGHPLATDDDTPIRFAAMIPLQVDNSLRIPAERERLARIDTLIIGGGSIDADLERELREMPHAIYSTYGMTETLSHIALRRLNGPEASPFYHPFPTVKLSLSLEGTLVIDAPLVCDERLVTNDIAHIRPDGSFRIIGRKDNVINTGGVKVQIEEVEERLRPHLPTPFAITAISDRKFGEAVTLLVAASLSKAEKHLLLSGRNLPQLLEELLPKYQRPKHILYVKAIPQTGSGKTDRAACRTLAKECITKNNTDV</sequence>
<evidence type="ECO:0000259" key="3">
    <source>
        <dbReference type="Pfam" id="PF00501"/>
    </source>
</evidence>
<reference evidence="4" key="2">
    <citation type="submission" date="2021-04" db="EMBL/GenBank/DDBJ databases">
        <authorList>
            <person name="Gilroy R."/>
        </authorList>
    </citation>
    <scope>NUCLEOTIDE SEQUENCE</scope>
    <source>
        <strain evidence="4">ChiHecec2B26-12326</strain>
    </source>
</reference>
<name>A0A9D1XSZ7_9BACT</name>
<dbReference type="SUPFAM" id="SSF56801">
    <property type="entry name" value="Acetyl-CoA synthetase-like"/>
    <property type="match status" value="1"/>
</dbReference>
<comment type="similarity">
    <text evidence="1">Belongs to the ATP-dependent AMP-binding enzyme family.</text>
</comment>
<dbReference type="Gene3D" id="3.40.50.12780">
    <property type="entry name" value="N-terminal domain of ligase-like"/>
    <property type="match status" value="1"/>
</dbReference>
<evidence type="ECO:0000313" key="5">
    <source>
        <dbReference type="Proteomes" id="UP000823847"/>
    </source>
</evidence>
<gene>
    <name evidence="4" type="ORF">H9848_09360</name>
</gene>
<evidence type="ECO:0000256" key="2">
    <source>
        <dbReference type="ARBA" id="ARBA00022598"/>
    </source>
</evidence>
<dbReference type="PANTHER" id="PTHR43201">
    <property type="entry name" value="ACYL-COA SYNTHETASE"/>
    <property type="match status" value="1"/>
</dbReference>
<dbReference type="InterPro" id="IPR000873">
    <property type="entry name" value="AMP-dep_synth/lig_dom"/>
</dbReference>
<evidence type="ECO:0000256" key="1">
    <source>
        <dbReference type="ARBA" id="ARBA00006432"/>
    </source>
</evidence>
<dbReference type="GO" id="GO:0006631">
    <property type="term" value="P:fatty acid metabolic process"/>
    <property type="evidence" value="ECO:0007669"/>
    <property type="project" value="TreeGrafter"/>
</dbReference>
<organism evidence="4 5">
    <name type="scientific">Candidatus Parabacteroides intestinigallinarum</name>
    <dbReference type="NCBI Taxonomy" id="2838722"/>
    <lineage>
        <taxon>Bacteria</taxon>
        <taxon>Pseudomonadati</taxon>
        <taxon>Bacteroidota</taxon>
        <taxon>Bacteroidia</taxon>
        <taxon>Bacteroidales</taxon>
        <taxon>Tannerellaceae</taxon>
        <taxon>Parabacteroides</taxon>
    </lineage>
</organism>
<evidence type="ECO:0000313" key="4">
    <source>
        <dbReference type="EMBL" id="HIX86795.1"/>
    </source>
</evidence>